<comment type="caution">
    <text evidence="5">The sequence shown here is derived from an EMBL/GenBank/DDBJ whole genome shotgun (WGS) entry which is preliminary data.</text>
</comment>
<dbReference type="STRING" id="1798377.A2872_04445"/>
<keyword evidence="2" id="KW-0255">Endonuclease</keyword>
<dbReference type="GO" id="GO:0004519">
    <property type="term" value="F:endonuclease activity"/>
    <property type="evidence" value="ECO:0007669"/>
    <property type="project" value="UniProtKB-KW"/>
</dbReference>
<dbReference type="InterPro" id="IPR035437">
    <property type="entry name" value="SNase_OB-fold_sf"/>
</dbReference>
<dbReference type="InterPro" id="IPR016071">
    <property type="entry name" value="Staphylococal_nuclease_OB-fold"/>
</dbReference>
<keyword evidence="1" id="KW-0540">Nuclease</keyword>
<gene>
    <name evidence="5" type="ORF">A2872_04445</name>
</gene>
<dbReference type="PROSITE" id="PS50830">
    <property type="entry name" value="TNASE_3"/>
    <property type="match status" value="1"/>
</dbReference>
<dbReference type="Proteomes" id="UP000178681">
    <property type="component" value="Unassembled WGS sequence"/>
</dbReference>
<dbReference type="SMART" id="SM00318">
    <property type="entry name" value="SNc"/>
    <property type="match status" value="1"/>
</dbReference>
<evidence type="ECO:0000259" key="4">
    <source>
        <dbReference type="PROSITE" id="PS50830"/>
    </source>
</evidence>
<sequence>MKKLFILIILISLIPIIYFSFKDAVKFTSGLNLTPQDAQLFLVKRVVDGDTIELDNGDKVRYIGVNTPETVDPRKPVECFGEEAKAKNKELVEWKLVRLEKDITDKDKYGRLLRYVYIQNTFVNDFLVRQGYANVATYPPDVKFVSQFLEAEKYARENKLGLWSKCR</sequence>
<feature type="domain" description="TNase-like" evidence="4">
    <location>
        <begin position="37"/>
        <end position="165"/>
    </location>
</feature>
<keyword evidence="3" id="KW-0378">Hydrolase</keyword>
<reference evidence="5 6" key="1">
    <citation type="journal article" date="2016" name="Nat. Commun.">
        <title>Thousands of microbial genomes shed light on interconnected biogeochemical processes in an aquifer system.</title>
        <authorList>
            <person name="Anantharaman K."/>
            <person name="Brown C.T."/>
            <person name="Hug L.A."/>
            <person name="Sharon I."/>
            <person name="Castelle C.J."/>
            <person name="Probst A.J."/>
            <person name="Thomas B.C."/>
            <person name="Singh A."/>
            <person name="Wilkins M.J."/>
            <person name="Karaoz U."/>
            <person name="Brodie E.L."/>
            <person name="Williams K.H."/>
            <person name="Hubbard S.S."/>
            <person name="Banfield J.F."/>
        </authorList>
    </citation>
    <scope>NUCLEOTIDE SEQUENCE [LARGE SCALE GENOMIC DNA]</scope>
</reference>
<dbReference type="AlphaFoldDB" id="A0A1F5Z146"/>
<evidence type="ECO:0000313" key="6">
    <source>
        <dbReference type="Proteomes" id="UP000178681"/>
    </source>
</evidence>
<evidence type="ECO:0000256" key="3">
    <source>
        <dbReference type="ARBA" id="ARBA00022801"/>
    </source>
</evidence>
<dbReference type="EMBL" id="MFJG01000025">
    <property type="protein sequence ID" value="OGG06190.1"/>
    <property type="molecule type" value="Genomic_DNA"/>
</dbReference>
<dbReference type="GO" id="GO:0016787">
    <property type="term" value="F:hydrolase activity"/>
    <property type="evidence" value="ECO:0007669"/>
    <property type="project" value="UniProtKB-KW"/>
</dbReference>
<dbReference type="Gene3D" id="2.40.50.90">
    <property type="match status" value="1"/>
</dbReference>
<organism evidence="5 6">
    <name type="scientific">Candidatus Gottesmanbacteria bacterium RIFCSPHIGHO2_01_FULL_42_12</name>
    <dbReference type="NCBI Taxonomy" id="1798377"/>
    <lineage>
        <taxon>Bacteria</taxon>
        <taxon>Candidatus Gottesmaniibacteriota</taxon>
    </lineage>
</organism>
<accession>A0A1F5Z146</accession>
<evidence type="ECO:0000256" key="2">
    <source>
        <dbReference type="ARBA" id="ARBA00022759"/>
    </source>
</evidence>
<dbReference type="PANTHER" id="PTHR12302">
    <property type="entry name" value="EBNA2 BINDING PROTEIN P100"/>
    <property type="match status" value="1"/>
</dbReference>
<dbReference type="Pfam" id="PF00565">
    <property type="entry name" value="SNase"/>
    <property type="match status" value="1"/>
</dbReference>
<name>A0A1F5Z146_9BACT</name>
<evidence type="ECO:0000256" key="1">
    <source>
        <dbReference type="ARBA" id="ARBA00022722"/>
    </source>
</evidence>
<evidence type="ECO:0000313" key="5">
    <source>
        <dbReference type="EMBL" id="OGG06190.1"/>
    </source>
</evidence>
<dbReference type="PANTHER" id="PTHR12302:SF3">
    <property type="entry name" value="SERINE_THREONINE-PROTEIN KINASE 31"/>
    <property type="match status" value="1"/>
</dbReference>
<proteinExistence type="predicted"/>
<protein>
    <recommendedName>
        <fullName evidence="4">TNase-like domain-containing protein</fullName>
    </recommendedName>
</protein>
<dbReference type="SUPFAM" id="SSF50199">
    <property type="entry name" value="Staphylococcal nuclease"/>
    <property type="match status" value="1"/>
</dbReference>